<dbReference type="Proteomes" id="UP001597191">
    <property type="component" value="Unassembled WGS sequence"/>
</dbReference>
<comment type="caution">
    <text evidence="2">The sequence shown here is derived from an EMBL/GenBank/DDBJ whole genome shotgun (WGS) entry which is preliminary data.</text>
</comment>
<name>A0ABW4BN18_9LACO</name>
<reference evidence="3" key="1">
    <citation type="journal article" date="2019" name="Int. J. Syst. Evol. Microbiol.">
        <title>The Global Catalogue of Microorganisms (GCM) 10K type strain sequencing project: providing services to taxonomists for standard genome sequencing and annotation.</title>
        <authorList>
            <consortium name="The Broad Institute Genomics Platform"/>
            <consortium name="The Broad Institute Genome Sequencing Center for Infectious Disease"/>
            <person name="Wu L."/>
            <person name="Ma J."/>
        </authorList>
    </citation>
    <scope>NUCLEOTIDE SEQUENCE [LARGE SCALE GENOMIC DNA]</scope>
    <source>
        <strain evidence="3">CCM 8937</strain>
    </source>
</reference>
<protein>
    <recommendedName>
        <fullName evidence="1">HTH-type transcriptional regulator Rgg C-terminal domain-containing protein</fullName>
    </recommendedName>
</protein>
<evidence type="ECO:0000259" key="1">
    <source>
        <dbReference type="Pfam" id="PF21259"/>
    </source>
</evidence>
<keyword evidence="3" id="KW-1185">Reference proteome</keyword>
<sequence>MNLPNAQYQTRLIHLQELINSNQKNQFIQELNDYQSEHANDNNIQYRLNQIMFKSIGAHELNLPEPSTAEIKFLVTYFWQCEYWSHYDLTIFGNTAYLLDPELRVQLLKEIIKLIEMQVLHGINTRDPIRIVINTIFDFFHSENYRRADILIQIIAPIIPNNYVFEKGYLLAAKVILVNHDRNRFSYEVPEPEELLKLIKLIDSQGLSKIINQEFKDQGIG</sequence>
<gene>
    <name evidence="2" type="ORF">ACFQ4R_04755</name>
</gene>
<feature type="domain" description="HTH-type transcriptional regulator Rgg C-terminal" evidence="1">
    <location>
        <begin position="32"/>
        <end position="174"/>
    </location>
</feature>
<dbReference type="InterPro" id="IPR010057">
    <property type="entry name" value="Transcription_activator_Rgg_C"/>
</dbReference>
<dbReference type="EMBL" id="JBHTOH010000030">
    <property type="protein sequence ID" value="MFD1410920.1"/>
    <property type="molecule type" value="Genomic_DNA"/>
</dbReference>
<dbReference type="RefSeq" id="WP_379880434.1">
    <property type="nucleotide sequence ID" value="NZ_JBHTOH010000030.1"/>
</dbReference>
<accession>A0ABW4BN18</accession>
<evidence type="ECO:0000313" key="2">
    <source>
        <dbReference type="EMBL" id="MFD1410920.1"/>
    </source>
</evidence>
<dbReference type="NCBIfam" id="TIGR01716">
    <property type="entry name" value="RGG_Cterm"/>
    <property type="match status" value="1"/>
</dbReference>
<proteinExistence type="predicted"/>
<organism evidence="2 3">
    <name type="scientific">Lapidilactobacillus gannanensis</name>
    <dbReference type="NCBI Taxonomy" id="2486002"/>
    <lineage>
        <taxon>Bacteria</taxon>
        <taxon>Bacillati</taxon>
        <taxon>Bacillota</taxon>
        <taxon>Bacilli</taxon>
        <taxon>Lactobacillales</taxon>
        <taxon>Lactobacillaceae</taxon>
        <taxon>Lapidilactobacillus</taxon>
    </lineage>
</organism>
<evidence type="ECO:0000313" key="3">
    <source>
        <dbReference type="Proteomes" id="UP001597191"/>
    </source>
</evidence>
<dbReference type="Pfam" id="PF21259">
    <property type="entry name" value="Rgg_C"/>
    <property type="match status" value="1"/>
</dbReference>